<protein>
    <submittedName>
        <fullName evidence="2">Uncharacterized protein</fullName>
    </submittedName>
</protein>
<dbReference type="EMBL" id="LAZP02000716">
    <property type="protein sequence ID" value="PFH55920.1"/>
    <property type="molecule type" value="Genomic_DNA"/>
</dbReference>
<reference evidence="2 3" key="1">
    <citation type="journal article" date="2015" name="BMC Genomics">
        <title>Gene expression during zombie ant biting behavior reflects the complexity underlying fungal parasitic behavioral manipulation.</title>
        <authorList>
            <person name="de Bekker C."/>
            <person name="Ohm R.A."/>
            <person name="Loreto R.G."/>
            <person name="Sebastian A."/>
            <person name="Albert I."/>
            <person name="Merrow M."/>
            <person name="Brachmann A."/>
            <person name="Hughes D.P."/>
        </authorList>
    </citation>
    <scope>NUCLEOTIDE SEQUENCE [LARGE SCALE GENOMIC DNA]</scope>
    <source>
        <strain evidence="2 3">SC16a</strain>
    </source>
</reference>
<evidence type="ECO:0000313" key="3">
    <source>
        <dbReference type="Proteomes" id="UP000037136"/>
    </source>
</evidence>
<reference evidence="2 3" key="2">
    <citation type="journal article" date="2017" name="Sci. Rep.">
        <title>Ant-infecting Ophiocordyceps genomes reveal a high diversity of potential behavioral manipulation genes and a possible major role for enterotoxins.</title>
        <authorList>
            <person name="de Bekker C."/>
            <person name="Ohm R.A."/>
            <person name="Evans H.C."/>
            <person name="Brachmann A."/>
            <person name="Hughes D.P."/>
        </authorList>
    </citation>
    <scope>NUCLEOTIDE SEQUENCE [LARGE SCALE GENOMIC DNA]</scope>
    <source>
        <strain evidence="2 3">SC16a</strain>
    </source>
</reference>
<gene>
    <name evidence="2" type="ORF">XA68_17386</name>
</gene>
<evidence type="ECO:0000313" key="2">
    <source>
        <dbReference type="EMBL" id="PFH55920.1"/>
    </source>
</evidence>
<accession>A0A2A9P4X2</accession>
<organism evidence="2 3">
    <name type="scientific">Ophiocordyceps unilateralis</name>
    <name type="common">Zombie-ant fungus</name>
    <name type="synonym">Torrubia unilateralis</name>
    <dbReference type="NCBI Taxonomy" id="268505"/>
    <lineage>
        <taxon>Eukaryota</taxon>
        <taxon>Fungi</taxon>
        <taxon>Dikarya</taxon>
        <taxon>Ascomycota</taxon>
        <taxon>Pezizomycotina</taxon>
        <taxon>Sordariomycetes</taxon>
        <taxon>Hypocreomycetidae</taxon>
        <taxon>Hypocreales</taxon>
        <taxon>Ophiocordycipitaceae</taxon>
        <taxon>Ophiocordyceps</taxon>
    </lineage>
</organism>
<feature type="signal peptide" evidence="1">
    <location>
        <begin position="1"/>
        <end position="19"/>
    </location>
</feature>
<dbReference type="AlphaFoldDB" id="A0A2A9P4X2"/>
<name>A0A2A9P4X2_OPHUN</name>
<comment type="caution">
    <text evidence="2">The sequence shown here is derived from an EMBL/GenBank/DDBJ whole genome shotgun (WGS) entry which is preliminary data.</text>
</comment>
<feature type="chain" id="PRO_5012631652" evidence="1">
    <location>
        <begin position="20"/>
        <end position="67"/>
    </location>
</feature>
<keyword evidence="1" id="KW-0732">Signal</keyword>
<sequence>MRAAQLLLVAMASAPLARALPMAAKGDDDKGKPSSILDAISDGLGRDDTIGGRVTGIVGSGLAAGGL</sequence>
<proteinExistence type="predicted"/>
<dbReference type="Proteomes" id="UP000037136">
    <property type="component" value="Unassembled WGS sequence"/>
</dbReference>
<evidence type="ECO:0000256" key="1">
    <source>
        <dbReference type="SAM" id="SignalP"/>
    </source>
</evidence>
<keyword evidence="3" id="KW-1185">Reference proteome</keyword>